<dbReference type="GO" id="GO:0046872">
    <property type="term" value="F:metal ion binding"/>
    <property type="evidence" value="ECO:0007669"/>
    <property type="project" value="UniProtKB-KW"/>
</dbReference>
<organism evidence="4 5">
    <name type="scientific">Allacma fusca</name>
    <dbReference type="NCBI Taxonomy" id="39272"/>
    <lineage>
        <taxon>Eukaryota</taxon>
        <taxon>Metazoa</taxon>
        <taxon>Ecdysozoa</taxon>
        <taxon>Arthropoda</taxon>
        <taxon>Hexapoda</taxon>
        <taxon>Collembola</taxon>
        <taxon>Symphypleona</taxon>
        <taxon>Sminthuridae</taxon>
        <taxon>Allacma</taxon>
    </lineage>
</organism>
<dbReference type="AlphaFoldDB" id="A0A8J2KP38"/>
<evidence type="ECO:0000256" key="2">
    <source>
        <dbReference type="ARBA" id="ARBA00022723"/>
    </source>
</evidence>
<evidence type="ECO:0000256" key="1">
    <source>
        <dbReference type="ARBA" id="ARBA00001968"/>
    </source>
</evidence>
<sequence>MGKKLLSGKLNLPEPKQLPSSFLEFPFVFGADDAFRMMEFIMKPFPGNSLQSECRIFNYRLSRARRTIENAFGILAARFRIFRAPIIGKPENVDFILRVSFTISFVLGIYKTQQLINLVPMKLITTVRGIMKLFLEAGEGSHLVHFHL</sequence>
<protein>
    <recommendedName>
        <fullName evidence="3">DDE Tnp4 domain-containing protein</fullName>
    </recommendedName>
</protein>
<feature type="domain" description="DDE Tnp4" evidence="3">
    <location>
        <begin position="31"/>
        <end position="100"/>
    </location>
</feature>
<dbReference type="EMBL" id="CAJVCH010479735">
    <property type="protein sequence ID" value="CAG7820478.1"/>
    <property type="molecule type" value="Genomic_DNA"/>
</dbReference>
<dbReference type="Proteomes" id="UP000708208">
    <property type="component" value="Unassembled WGS sequence"/>
</dbReference>
<gene>
    <name evidence="4" type="ORF">AFUS01_LOCUS30868</name>
</gene>
<accession>A0A8J2KP38</accession>
<comment type="caution">
    <text evidence="4">The sequence shown here is derived from an EMBL/GenBank/DDBJ whole genome shotgun (WGS) entry which is preliminary data.</text>
</comment>
<dbReference type="OrthoDB" id="2668416at2759"/>
<dbReference type="Pfam" id="PF13359">
    <property type="entry name" value="DDE_Tnp_4"/>
    <property type="match status" value="1"/>
</dbReference>
<keyword evidence="2" id="KW-0479">Metal-binding</keyword>
<name>A0A8J2KP38_9HEXA</name>
<evidence type="ECO:0000313" key="5">
    <source>
        <dbReference type="Proteomes" id="UP000708208"/>
    </source>
</evidence>
<evidence type="ECO:0000259" key="3">
    <source>
        <dbReference type="Pfam" id="PF13359"/>
    </source>
</evidence>
<proteinExistence type="predicted"/>
<evidence type="ECO:0000313" key="4">
    <source>
        <dbReference type="EMBL" id="CAG7820478.1"/>
    </source>
</evidence>
<keyword evidence="5" id="KW-1185">Reference proteome</keyword>
<reference evidence="4" key="1">
    <citation type="submission" date="2021-06" db="EMBL/GenBank/DDBJ databases">
        <authorList>
            <person name="Hodson N. C."/>
            <person name="Mongue J. A."/>
            <person name="Jaron S. K."/>
        </authorList>
    </citation>
    <scope>NUCLEOTIDE SEQUENCE</scope>
</reference>
<comment type="cofactor">
    <cofactor evidence="1">
        <name>a divalent metal cation</name>
        <dbReference type="ChEBI" id="CHEBI:60240"/>
    </cofactor>
</comment>
<dbReference type="InterPro" id="IPR027806">
    <property type="entry name" value="HARBI1_dom"/>
</dbReference>